<gene>
    <name evidence="2" type="ORF">LEMA_P066710.1</name>
</gene>
<dbReference type="HOGENOM" id="CLU_3260667_0_0_1"/>
<evidence type="ECO:0000313" key="3">
    <source>
        <dbReference type="Proteomes" id="UP000002668"/>
    </source>
</evidence>
<sequence length="42" mass="4875">MGRGWPVPLESLRRNEWMRAGHAGTTQEEREALSDRLKSHTQ</sequence>
<reference evidence="3" key="1">
    <citation type="journal article" date="2011" name="Nat. Commun.">
        <title>Effector diversification within compartments of the Leptosphaeria maculans genome affected by Repeat-Induced Point mutations.</title>
        <authorList>
            <person name="Rouxel T."/>
            <person name="Grandaubert J."/>
            <person name="Hane J.K."/>
            <person name="Hoede C."/>
            <person name="van de Wouw A.P."/>
            <person name="Couloux A."/>
            <person name="Dominguez V."/>
            <person name="Anthouard V."/>
            <person name="Bally P."/>
            <person name="Bourras S."/>
            <person name="Cozijnsen A.J."/>
            <person name="Ciuffetti L.M."/>
            <person name="Degrave A."/>
            <person name="Dilmaghani A."/>
            <person name="Duret L."/>
            <person name="Fudal I."/>
            <person name="Goodwin S.B."/>
            <person name="Gout L."/>
            <person name="Glaser N."/>
            <person name="Linglin J."/>
            <person name="Kema G.H.J."/>
            <person name="Lapalu N."/>
            <person name="Lawrence C.B."/>
            <person name="May K."/>
            <person name="Meyer M."/>
            <person name="Ollivier B."/>
            <person name="Poulain J."/>
            <person name="Schoch C.L."/>
            <person name="Simon A."/>
            <person name="Spatafora J.W."/>
            <person name="Stachowiak A."/>
            <person name="Turgeon B.G."/>
            <person name="Tyler B.M."/>
            <person name="Vincent D."/>
            <person name="Weissenbach J."/>
            <person name="Amselem J."/>
            <person name="Quesneville H."/>
            <person name="Oliver R.P."/>
            <person name="Wincker P."/>
            <person name="Balesdent M.-H."/>
            <person name="Howlett B.J."/>
        </authorList>
    </citation>
    <scope>NUCLEOTIDE SEQUENCE [LARGE SCALE GENOMIC DNA]</scope>
    <source>
        <strain evidence="3">JN3 / isolate v23.1.3 / race Av1-4-5-6-7-8</strain>
    </source>
</reference>
<keyword evidence="3" id="KW-1185">Reference proteome</keyword>
<evidence type="ECO:0000313" key="2">
    <source>
        <dbReference type="EMBL" id="CBX90545.1"/>
    </source>
</evidence>
<feature type="region of interest" description="Disordered" evidence="1">
    <location>
        <begin position="16"/>
        <end position="42"/>
    </location>
</feature>
<dbReference type="AlphaFoldDB" id="E4ZGX5"/>
<feature type="compositionally biased region" description="Basic and acidic residues" evidence="1">
    <location>
        <begin position="27"/>
        <end position="42"/>
    </location>
</feature>
<proteinExistence type="predicted"/>
<dbReference type="EMBL" id="FP929064">
    <property type="protein sequence ID" value="CBX90545.1"/>
    <property type="molecule type" value="Genomic_DNA"/>
</dbReference>
<accession>E4ZGX5</accession>
<name>E4ZGX5_LEPMJ</name>
<organism evidence="2 3">
    <name type="scientific">Leptosphaeria maculans (strain JN3 / isolate v23.1.3 / race Av1-4-5-6-7-8)</name>
    <name type="common">Blackleg fungus</name>
    <name type="synonym">Phoma lingam</name>
    <dbReference type="NCBI Taxonomy" id="985895"/>
    <lineage>
        <taxon>Eukaryota</taxon>
        <taxon>Fungi</taxon>
        <taxon>Dikarya</taxon>
        <taxon>Ascomycota</taxon>
        <taxon>Pezizomycotina</taxon>
        <taxon>Dothideomycetes</taxon>
        <taxon>Pleosporomycetidae</taxon>
        <taxon>Pleosporales</taxon>
        <taxon>Pleosporineae</taxon>
        <taxon>Leptosphaeriaceae</taxon>
        <taxon>Plenodomus</taxon>
        <taxon>Plenodomus lingam/Leptosphaeria maculans species complex</taxon>
    </lineage>
</organism>
<evidence type="ECO:0000256" key="1">
    <source>
        <dbReference type="SAM" id="MobiDB-lite"/>
    </source>
</evidence>
<protein>
    <submittedName>
        <fullName evidence="2">Uncharacterized protein</fullName>
    </submittedName>
</protein>
<dbReference type="InParanoid" id="E4ZGX5"/>
<dbReference type="VEuPathDB" id="FungiDB:LEMA_P066710.1"/>
<dbReference type="Proteomes" id="UP000002668">
    <property type="component" value="Genome"/>
</dbReference>